<feature type="compositionally biased region" description="Low complexity" evidence="1">
    <location>
        <begin position="73"/>
        <end position="85"/>
    </location>
</feature>
<feature type="non-terminal residue" evidence="2">
    <location>
        <position position="1"/>
    </location>
</feature>
<feature type="region of interest" description="Disordered" evidence="1">
    <location>
        <begin position="1"/>
        <end position="51"/>
    </location>
</feature>
<feature type="compositionally biased region" description="Gly residues" evidence="1">
    <location>
        <begin position="181"/>
        <end position="204"/>
    </location>
</feature>
<accession>K0S1R3</accession>
<feature type="region of interest" description="Disordered" evidence="1">
    <location>
        <begin position="168"/>
        <end position="237"/>
    </location>
</feature>
<feature type="compositionally biased region" description="Low complexity" evidence="1">
    <location>
        <begin position="13"/>
        <end position="25"/>
    </location>
</feature>
<proteinExistence type="predicted"/>
<feature type="region of interest" description="Disordered" evidence="1">
    <location>
        <begin position="73"/>
        <end position="108"/>
    </location>
</feature>
<organism evidence="2 3">
    <name type="scientific">Thalassiosira oceanica</name>
    <name type="common">Marine diatom</name>
    <dbReference type="NCBI Taxonomy" id="159749"/>
    <lineage>
        <taxon>Eukaryota</taxon>
        <taxon>Sar</taxon>
        <taxon>Stramenopiles</taxon>
        <taxon>Ochrophyta</taxon>
        <taxon>Bacillariophyta</taxon>
        <taxon>Coscinodiscophyceae</taxon>
        <taxon>Thalassiosirophycidae</taxon>
        <taxon>Thalassiosirales</taxon>
        <taxon>Thalassiosiraceae</taxon>
        <taxon>Thalassiosira</taxon>
    </lineage>
</organism>
<keyword evidence="3" id="KW-1185">Reference proteome</keyword>
<comment type="caution">
    <text evidence="2">The sequence shown here is derived from an EMBL/GenBank/DDBJ whole genome shotgun (WGS) entry which is preliminary data.</text>
</comment>
<evidence type="ECO:0000256" key="1">
    <source>
        <dbReference type="SAM" id="MobiDB-lite"/>
    </source>
</evidence>
<dbReference type="AlphaFoldDB" id="K0S1R3"/>
<evidence type="ECO:0000313" key="3">
    <source>
        <dbReference type="Proteomes" id="UP000266841"/>
    </source>
</evidence>
<dbReference type="Proteomes" id="UP000266841">
    <property type="component" value="Unassembled WGS sequence"/>
</dbReference>
<dbReference type="EMBL" id="AGNL01039166">
    <property type="protein sequence ID" value="EJK52842.1"/>
    <property type="molecule type" value="Genomic_DNA"/>
</dbReference>
<name>K0S1R3_THAOC</name>
<evidence type="ECO:0000313" key="2">
    <source>
        <dbReference type="EMBL" id="EJK52842.1"/>
    </source>
</evidence>
<sequence>LKSNLVCEGELGSKSSKTGSAAADAKSSKAEDVDTENAASGAKSGKKEDDERLLKYYAKSTKAKSYKGTSYYAKSCKSGKSNKSGRTCSGSTGSNEVASAGFNEDPPAVKCRNPRPLCDFSAGKVSRPADRPGVCGVGLRGACDSSSSTVPGATLPTHVTHFGCRIGSLNPPPTITSKSGKTGGGDAGGLEGSGKSGKTGGGDVSGAFTASGKSGKTGGGDDVDDVDPADAGTSGKVSLRCLRVRREGPPILANF</sequence>
<protein>
    <submittedName>
        <fullName evidence="2">Uncharacterized protein</fullName>
    </submittedName>
</protein>
<gene>
    <name evidence="2" type="ORF">THAOC_27849</name>
</gene>
<reference evidence="2 3" key="1">
    <citation type="journal article" date="2012" name="Genome Biol.">
        <title>Genome and low-iron response of an oceanic diatom adapted to chronic iron limitation.</title>
        <authorList>
            <person name="Lommer M."/>
            <person name="Specht M."/>
            <person name="Roy A.S."/>
            <person name="Kraemer L."/>
            <person name="Andreson R."/>
            <person name="Gutowska M.A."/>
            <person name="Wolf J."/>
            <person name="Bergner S.V."/>
            <person name="Schilhabel M.B."/>
            <person name="Klostermeier U.C."/>
            <person name="Beiko R.G."/>
            <person name="Rosenstiel P."/>
            <person name="Hippler M."/>
            <person name="Laroche J."/>
        </authorList>
    </citation>
    <scope>NUCLEOTIDE SEQUENCE [LARGE SCALE GENOMIC DNA]</scope>
    <source>
        <strain evidence="2 3">CCMP1005</strain>
    </source>
</reference>
<feature type="compositionally biased region" description="Polar residues" evidence="1">
    <location>
        <begin position="86"/>
        <end position="97"/>
    </location>
</feature>